<accession>A0A937XK63</accession>
<reference evidence="2" key="1">
    <citation type="submission" date="2019-03" db="EMBL/GenBank/DDBJ databases">
        <title>Lake Tanganyika Metagenome-Assembled Genomes (MAGs).</title>
        <authorList>
            <person name="Tran P."/>
        </authorList>
    </citation>
    <scope>NUCLEOTIDE SEQUENCE</scope>
    <source>
        <strain evidence="2">K_DeepCast_150m_m2_040</strain>
    </source>
</reference>
<comment type="caution">
    <text evidence="2">The sequence shown here is derived from an EMBL/GenBank/DDBJ whole genome shotgun (WGS) entry which is preliminary data.</text>
</comment>
<dbReference type="Proteomes" id="UP000779900">
    <property type="component" value="Unassembled WGS sequence"/>
</dbReference>
<feature type="signal peptide" evidence="1">
    <location>
        <begin position="1"/>
        <end position="40"/>
    </location>
</feature>
<organism evidence="2 3">
    <name type="scientific">candidate division WOR-3 bacterium</name>
    <dbReference type="NCBI Taxonomy" id="2052148"/>
    <lineage>
        <taxon>Bacteria</taxon>
        <taxon>Bacteria division WOR-3</taxon>
    </lineage>
</organism>
<gene>
    <name evidence="2" type="ORF">FJY68_12300</name>
</gene>
<proteinExistence type="predicted"/>
<dbReference type="AlphaFoldDB" id="A0A937XK63"/>
<dbReference type="NCBIfam" id="NF033679">
    <property type="entry name" value="DNRLRE_dom"/>
    <property type="match status" value="1"/>
</dbReference>
<sequence length="400" mass="43959">MKALQTAARRLQNARTRVVAHLAFCILTCALSLFSSSCNTLPVGFDQLRDRVSGTADTTLLPDSASGYSRYVPLGGSSLLYLGRDADYVSRLALRFSILDTMSLDSVTSFQLVLHQSDTSKSMGFICRPCSSEWVESGVSWLMADSFNHWLTPGGDFLKETLATGIMAGDSAVFDFRYVGLDSALKATIRRCGVGIFPQDTGIAAIYSGASTTTAPRLRVTYTNKGKQTTRVINDVADASLIDTVATRSHPLDLLVGSGVAFRTWLSFNLDSIPAEATIARADLKFRPETKYHRTDTLVLGVSRLKESYVEKGANARYESLPSSIARYIVPADSDTVVTIDIRSLVQLWTGRSDTIPNHGLLITSSPEWSKLFRLRIPRSGIHAPRLELQYVLPPEDRFR</sequence>
<evidence type="ECO:0000256" key="1">
    <source>
        <dbReference type="SAM" id="SignalP"/>
    </source>
</evidence>
<evidence type="ECO:0000313" key="3">
    <source>
        <dbReference type="Proteomes" id="UP000779900"/>
    </source>
</evidence>
<name>A0A937XK63_UNCW3</name>
<feature type="chain" id="PRO_5037645855" evidence="1">
    <location>
        <begin position="41"/>
        <end position="400"/>
    </location>
</feature>
<evidence type="ECO:0000313" key="2">
    <source>
        <dbReference type="EMBL" id="MBM3332605.1"/>
    </source>
</evidence>
<protein>
    <submittedName>
        <fullName evidence="2">DNRLRE domain-containing protein</fullName>
    </submittedName>
</protein>
<keyword evidence="1" id="KW-0732">Signal</keyword>
<dbReference type="EMBL" id="VGIR01000107">
    <property type="protein sequence ID" value="MBM3332605.1"/>
    <property type="molecule type" value="Genomic_DNA"/>
</dbReference>